<evidence type="ECO:0000313" key="2">
    <source>
        <dbReference type="Proteomes" id="UP000324358"/>
    </source>
</evidence>
<organism evidence="1 2">
    <name type="scientific">Bizionia algoritergicola</name>
    <dbReference type="NCBI Taxonomy" id="291187"/>
    <lineage>
        <taxon>Bacteria</taxon>
        <taxon>Pseudomonadati</taxon>
        <taxon>Bacteroidota</taxon>
        <taxon>Flavobacteriia</taxon>
        <taxon>Flavobacteriales</taxon>
        <taxon>Flavobacteriaceae</taxon>
        <taxon>Bizionia</taxon>
    </lineage>
</organism>
<dbReference type="OrthoDB" id="9801773at2"/>
<proteinExistence type="predicted"/>
<evidence type="ECO:0000313" key="1">
    <source>
        <dbReference type="EMBL" id="TYB71544.1"/>
    </source>
</evidence>
<dbReference type="EMBL" id="VSKL01000006">
    <property type="protein sequence ID" value="TYB71544.1"/>
    <property type="molecule type" value="Genomic_DNA"/>
</dbReference>
<dbReference type="Gene3D" id="3.30.530.20">
    <property type="match status" value="1"/>
</dbReference>
<dbReference type="InterPro" id="IPR023393">
    <property type="entry name" value="START-like_dom_sf"/>
</dbReference>
<accession>A0A5D0QTN9</accession>
<dbReference type="AlphaFoldDB" id="A0A5D0QTN9"/>
<comment type="caution">
    <text evidence="1">The sequence shown here is derived from an EMBL/GenBank/DDBJ whole genome shotgun (WGS) entry which is preliminary data.</text>
</comment>
<reference evidence="1 2" key="1">
    <citation type="submission" date="2019-08" db="EMBL/GenBank/DDBJ databases">
        <title>Genomes of Antarctic Bizionia species.</title>
        <authorList>
            <person name="Bowman J.P."/>
        </authorList>
    </citation>
    <scope>NUCLEOTIDE SEQUENCE [LARGE SCALE GENOMIC DNA]</scope>
    <source>
        <strain evidence="1 2">APA-1</strain>
    </source>
</reference>
<dbReference type="CDD" id="cd07820">
    <property type="entry name" value="SRPBCC_3"/>
    <property type="match status" value="1"/>
</dbReference>
<protein>
    <submittedName>
        <fullName evidence="1">SRPBCC family protein</fullName>
    </submittedName>
</protein>
<name>A0A5D0QTN9_9FLAO</name>
<gene>
    <name evidence="1" type="ORF">ES675_13390</name>
</gene>
<sequence length="159" mass="18439">MPTIRLQTKIKVKREIVFDLARSIDLHKISTEQTKEEAIAGKTSGLIELNESVTWRAKHFGLYQNLTSKITAFNRPISFTDEMISGAFKGFKHEHHFQDFNGETVMIDIFDYKSPLGILGKLADQLFLEKYMTALLTERNRIVQEYAESEKWKKVLNNQ</sequence>
<keyword evidence="2" id="KW-1185">Reference proteome</keyword>
<dbReference type="Proteomes" id="UP000324358">
    <property type="component" value="Unassembled WGS sequence"/>
</dbReference>
<dbReference type="RefSeq" id="WP_066250052.1">
    <property type="nucleotide sequence ID" value="NZ_VSKL01000006.1"/>
</dbReference>
<dbReference type="SUPFAM" id="SSF55961">
    <property type="entry name" value="Bet v1-like"/>
    <property type="match status" value="1"/>
</dbReference>